<dbReference type="OrthoDB" id="6365676at2759"/>
<accession>A0A4R0RII6</accession>
<evidence type="ECO:0000256" key="1">
    <source>
        <dbReference type="ARBA" id="ARBA00004123"/>
    </source>
</evidence>
<feature type="region of interest" description="Disordered" evidence="10">
    <location>
        <begin position="1"/>
        <end position="77"/>
    </location>
</feature>
<dbReference type="InterPro" id="IPR036236">
    <property type="entry name" value="Znf_C2H2_sf"/>
</dbReference>
<evidence type="ECO:0000256" key="7">
    <source>
        <dbReference type="ARBA" id="ARBA00023163"/>
    </source>
</evidence>
<dbReference type="GO" id="GO:0005634">
    <property type="term" value="C:nucleus"/>
    <property type="evidence" value="ECO:0007669"/>
    <property type="project" value="UniProtKB-SubCell"/>
</dbReference>
<feature type="compositionally biased region" description="Low complexity" evidence="10">
    <location>
        <begin position="221"/>
        <end position="234"/>
    </location>
</feature>
<keyword evidence="13" id="KW-1185">Reference proteome</keyword>
<comment type="caution">
    <text evidence="12">The sequence shown here is derived from an EMBL/GenBank/DDBJ whole genome shotgun (WGS) entry which is preliminary data.</text>
</comment>
<organism evidence="12 13">
    <name type="scientific">Steccherinum ochraceum</name>
    <dbReference type="NCBI Taxonomy" id="92696"/>
    <lineage>
        <taxon>Eukaryota</taxon>
        <taxon>Fungi</taxon>
        <taxon>Dikarya</taxon>
        <taxon>Basidiomycota</taxon>
        <taxon>Agaricomycotina</taxon>
        <taxon>Agaricomycetes</taxon>
        <taxon>Polyporales</taxon>
        <taxon>Steccherinaceae</taxon>
        <taxon>Steccherinum</taxon>
    </lineage>
</organism>
<keyword evidence="8" id="KW-0539">Nucleus</keyword>
<keyword evidence="4 9" id="KW-0863">Zinc-finger</keyword>
<dbReference type="EMBL" id="RWJN01000401">
    <property type="protein sequence ID" value="TCD62114.1"/>
    <property type="molecule type" value="Genomic_DNA"/>
</dbReference>
<dbReference type="PANTHER" id="PTHR23235">
    <property type="entry name" value="KRUEPPEL-LIKE TRANSCRIPTION FACTOR"/>
    <property type="match status" value="1"/>
</dbReference>
<dbReference type="GO" id="GO:0000981">
    <property type="term" value="F:DNA-binding transcription factor activity, RNA polymerase II-specific"/>
    <property type="evidence" value="ECO:0007669"/>
    <property type="project" value="TreeGrafter"/>
</dbReference>
<evidence type="ECO:0000256" key="6">
    <source>
        <dbReference type="ARBA" id="ARBA00023015"/>
    </source>
</evidence>
<reference evidence="12 13" key="1">
    <citation type="submission" date="2018-11" db="EMBL/GenBank/DDBJ databases">
        <title>Genome assembly of Steccherinum ochraceum LE-BIN_3174, the white-rot fungus of the Steccherinaceae family (The Residual Polyporoid clade, Polyporales, Basidiomycota).</title>
        <authorList>
            <person name="Fedorova T.V."/>
            <person name="Glazunova O.A."/>
            <person name="Landesman E.O."/>
            <person name="Moiseenko K.V."/>
            <person name="Psurtseva N.V."/>
            <person name="Savinova O.S."/>
            <person name="Shakhova N.V."/>
            <person name="Tyazhelova T.V."/>
            <person name="Vasina D.V."/>
        </authorList>
    </citation>
    <scope>NUCLEOTIDE SEQUENCE [LARGE SCALE GENOMIC DNA]</scope>
    <source>
        <strain evidence="12 13">LE-BIN_3174</strain>
    </source>
</reference>
<dbReference type="SMART" id="SM00355">
    <property type="entry name" value="ZnF_C2H2"/>
    <property type="match status" value="2"/>
</dbReference>
<feature type="region of interest" description="Disordered" evidence="10">
    <location>
        <begin position="201"/>
        <end position="234"/>
    </location>
</feature>
<feature type="region of interest" description="Disordered" evidence="10">
    <location>
        <begin position="364"/>
        <end position="383"/>
    </location>
</feature>
<evidence type="ECO:0000313" key="13">
    <source>
        <dbReference type="Proteomes" id="UP000292702"/>
    </source>
</evidence>
<dbReference type="AlphaFoldDB" id="A0A4R0RII6"/>
<dbReference type="Gene3D" id="3.30.160.60">
    <property type="entry name" value="Classic Zinc Finger"/>
    <property type="match status" value="2"/>
</dbReference>
<sequence length="471" mass="50169">MSNQDNSPAIPFKSELDLARSGSRSATISLPATSPTNQASCGIESKPVHSVLSTDMHNTRTPPPTAPKATSTSPVAVPNLTKKARGRQVPTTKEALLRPSIAGRSYACKVENCRKVFTRSEHLKRHIRSIHTNERPFQCEEPECGKFFTRHDNLLQHRRSHRGHTTTTTAAFSGTSPSSPVNPCDIPGPFGRVYTGSTLARETRQRQQATTDVNHSIDGGATATSDPSASASASMGVLLPSPLTTVPAYSRVESFTTAEKAHQAQALAGHRPPPSHAKSSSESSLTLPPFSQNQSYHHANPHPHGRRHSLSSVSVSSGPTDFSDRTAIATDPGAPAPGTPTSTSSPTSATSTASPFAMNYDYSSSSVDGGGSGSLSPSGHHGHGGHGYPPYLAAVSCYYDERVHRSPPDFHGYHPSHHSPHPPHASHYASGHGASAAAYQQYHHQAPFVHISVPVQGEMVNGRGSYLQWRV</sequence>
<evidence type="ECO:0000256" key="2">
    <source>
        <dbReference type="ARBA" id="ARBA00006991"/>
    </source>
</evidence>
<dbReference type="InterPro" id="IPR013087">
    <property type="entry name" value="Znf_C2H2_type"/>
</dbReference>
<dbReference type="Proteomes" id="UP000292702">
    <property type="component" value="Unassembled WGS sequence"/>
</dbReference>
<feature type="compositionally biased region" description="Polar residues" evidence="10">
    <location>
        <begin position="201"/>
        <end position="214"/>
    </location>
</feature>
<dbReference type="STRING" id="92696.A0A4R0RII6"/>
<name>A0A4R0RII6_9APHY</name>
<feature type="domain" description="C2H2-type" evidence="11">
    <location>
        <begin position="106"/>
        <end position="136"/>
    </location>
</feature>
<feature type="compositionally biased region" description="Low complexity" evidence="10">
    <location>
        <begin position="165"/>
        <end position="179"/>
    </location>
</feature>
<keyword evidence="3" id="KW-0479">Metal-binding</keyword>
<evidence type="ECO:0000256" key="3">
    <source>
        <dbReference type="ARBA" id="ARBA00022723"/>
    </source>
</evidence>
<dbReference type="GO" id="GO:0008270">
    <property type="term" value="F:zinc ion binding"/>
    <property type="evidence" value="ECO:0007669"/>
    <property type="project" value="UniProtKB-KW"/>
</dbReference>
<feature type="compositionally biased region" description="Low complexity" evidence="10">
    <location>
        <begin position="276"/>
        <end position="291"/>
    </location>
</feature>
<dbReference type="SUPFAM" id="SSF57667">
    <property type="entry name" value="beta-beta-alpha zinc fingers"/>
    <property type="match status" value="1"/>
</dbReference>
<feature type="domain" description="C2H2-type" evidence="11">
    <location>
        <begin position="137"/>
        <end position="166"/>
    </location>
</feature>
<feature type="region of interest" description="Disordered" evidence="10">
    <location>
        <begin position="260"/>
        <end position="352"/>
    </location>
</feature>
<keyword evidence="5" id="KW-0862">Zinc</keyword>
<evidence type="ECO:0000256" key="8">
    <source>
        <dbReference type="ARBA" id="ARBA00023242"/>
    </source>
</evidence>
<evidence type="ECO:0000256" key="9">
    <source>
        <dbReference type="PROSITE-ProRule" id="PRU00042"/>
    </source>
</evidence>
<comment type="subcellular location">
    <subcellularLocation>
        <location evidence="1">Nucleus</location>
    </subcellularLocation>
</comment>
<gene>
    <name evidence="12" type="ORF">EIP91_007468</name>
</gene>
<feature type="compositionally biased region" description="Polar residues" evidence="10">
    <location>
        <begin position="22"/>
        <end position="40"/>
    </location>
</feature>
<dbReference type="GO" id="GO:0000978">
    <property type="term" value="F:RNA polymerase II cis-regulatory region sequence-specific DNA binding"/>
    <property type="evidence" value="ECO:0007669"/>
    <property type="project" value="TreeGrafter"/>
</dbReference>
<dbReference type="FunFam" id="3.30.160.60:FF:002343">
    <property type="entry name" value="Zinc finger protein 33A"/>
    <property type="match status" value="1"/>
</dbReference>
<evidence type="ECO:0000259" key="11">
    <source>
        <dbReference type="PROSITE" id="PS50157"/>
    </source>
</evidence>
<comment type="similarity">
    <text evidence="2">Belongs to the krueppel C2H2-type zinc-finger protein family.</text>
</comment>
<keyword evidence="6" id="KW-0805">Transcription regulation</keyword>
<evidence type="ECO:0000313" key="12">
    <source>
        <dbReference type="EMBL" id="TCD62114.1"/>
    </source>
</evidence>
<protein>
    <recommendedName>
        <fullName evidence="11">C2H2-type domain-containing protein</fullName>
    </recommendedName>
</protein>
<evidence type="ECO:0000256" key="5">
    <source>
        <dbReference type="ARBA" id="ARBA00022833"/>
    </source>
</evidence>
<feature type="region of interest" description="Disordered" evidence="10">
    <location>
        <begin position="158"/>
        <end position="188"/>
    </location>
</feature>
<dbReference type="PANTHER" id="PTHR23235:SF155">
    <property type="entry name" value="EARLY GROWTH RESPONSE 4-RELATED"/>
    <property type="match status" value="1"/>
</dbReference>
<dbReference type="Pfam" id="PF00096">
    <property type="entry name" value="zf-C2H2"/>
    <property type="match status" value="2"/>
</dbReference>
<feature type="compositionally biased region" description="Basic residues" evidence="10">
    <location>
        <begin position="299"/>
        <end position="309"/>
    </location>
</feature>
<evidence type="ECO:0000256" key="4">
    <source>
        <dbReference type="ARBA" id="ARBA00022771"/>
    </source>
</evidence>
<dbReference type="PROSITE" id="PS00028">
    <property type="entry name" value="ZINC_FINGER_C2H2_1"/>
    <property type="match status" value="2"/>
</dbReference>
<proteinExistence type="inferred from homology"/>
<evidence type="ECO:0000256" key="10">
    <source>
        <dbReference type="SAM" id="MobiDB-lite"/>
    </source>
</evidence>
<keyword evidence="7" id="KW-0804">Transcription</keyword>
<feature type="compositionally biased region" description="Low complexity" evidence="10">
    <location>
        <begin position="425"/>
        <end position="436"/>
    </location>
</feature>
<feature type="region of interest" description="Disordered" evidence="10">
    <location>
        <begin position="409"/>
        <end position="436"/>
    </location>
</feature>
<dbReference type="PROSITE" id="PS50157">
    <property type="entry name" value="ZINC_FINGER_C2H2_2"/>
    <property type="match status" value="2"/>
</dbReference>
<feature type="compositionally biased region" description="Low complexity" evidence="10">
    <location>
        <begin position="339"/>
        <end position="352"/>
    </location>
</feature>